<dbReference type="RefSeq" id="WP_227568392.1">
    <property type="nucleotide sequence ID" value="NZ_CP101988.1"/>
</dbReference>
<dbReference type="InterPro" id="IPR029056">
    <property type="entry name" value="Ribokinase-like"/>
</dbReference>
<evidence type="ECO:0000313" key="14">
    <source>
        <dbReference type="EMBL" id="UUI75515.1"/>
    </source>
</evidence>
<keyword evidence="9 12" id="KW-0460">Magnesium</keyword>
<comment type="subcellular location">
    <subcellularLocation>
        <location evidence="12">Cytoplasm</location>
    </subcellularLocation>
</comment>
<keyword evidence="5 12" id="KW-0479">Metal-binding</keyword>
<organism evidence="14 15">
    <name type="scientific">Cellulomonas chengniuliangii</name>
    <dbReference type="NCBI Taxonomy" id="2968084"/>
    <lineage>
        <taxon>Bacteria</taxon>
        <taxon>Bacillati</taxon>
        <taxon>Actinomycetota</taxon>
        <taxon>Actinomycetes</taxon>
        <taxon>Micrococcales</taxon>
        <taxon>Cellulomonadaceae</taxon>
        <taxon>Cellulomonas</taxon>
    </lineage>
</organism>
<dbReference type="Proteomes" id="UP001316189">
    <property type="component" value="Chromosome"/>
</dbReference>
<dbReference type="InterPro" id="IPR011611">
    <property type="entry name" value="PfkB_dom"/>
</dbReference>
<evidence type="ECO:0000256" key="5">
    <source>
        <dbReference type="ARBA" id="ARBA00022723"/>
    </source>
</evidence>
<comment type="cofactor">
    <cofactor evidence="12">
        <name>Mg(2+)</name>
        <dbReference type="ChEBI" id="CHEBI:18420"/>
    </cofactor>
    <text evidence="12">Requires a divalent cation, most likely magnesium in vivo, as an electrophilic catalyst to aid phosphoryl group transfer. It is the chelate of the metal and the nucleotide that is the actual substrate.</text>
</comment>
<feature type="binding site" evidence="12">
    <location>
        <position position="262"/>
    </location>
    <ligand>
        <name>K(+)</name>
        <dbReference type="ChEBI" id="CHEBI:29103"/>
    </ligand>
</feature>
<comment type="similarity">
    <text evidence="1">Belongs to the carbohydrate kinase pfkB family.</text>
</comment>
<evidence type="ECO:0000313" key="15">
    <source>
        <dbReference type="Proteomes" id="UP001316189"/>
    </source>
</evidence>
<feature type="active site" description="Proton acceptor" evidence="12">
    <location>
        <position position="266"/>
    </location>
</feature>
<sequence>MSTRADRASQPASGRVVVVGSLNMDLIVTVEAIPAPGQTVLASQTRRACGGKGANQAVAAARAGAQVTMVGAVGDDADGAALLDALAAEGIDVDDVLRSPEPTGLALVTVDAAGENAITVAPGANHACPPAHVTATLRSLTAADVLVAQGEIPAESIEAAARAASAAGARFLLNLAPAIAVSPGLWRHVSLLVVNEHECAWLLEGLDHEPSGSPAARLAGALGVAVLVTLGTDGSHLVDRSPGTPLDEALPAFAAPQVVDTTGAGDAFVGALAAAWCTGHDLPDAARWGAAAGSLAVRASGAQGGRATPEAILAVLRDTSEPSER</sequence>
<feature type="binding site" evidence="12">
    <location>
        <position position="301"/>
    </location>
    <ligand>
        <name>K(+)</name>
        <dbReference type="ChEBI" id="CHEBI:29103"/>
    </ligand>
</feature>
<feature type="binding site" evidence="12">
    <location>
        <begin position="23"/>
        <end position="25"/>
    </location>
    <ligand>
        <name>substrate</name>
    </ligand>
</feature>
<dbReference type="InterPro" id="IPR011877">
    <property type="entry name" value="Ribokinase"/>
</dbReference>
<dbReference type="Gene3D" id="3.40.1190.20">
    <property type="match status" value="1"/>
</dbReference>
<evidence type="ECO:0000256" key="3">
    <source>
        <dbReference type="ARBA" id="ARBA00016943"/>
    </source>
</evidence>
<feature type="binding site" evidence="12">
    <location>
        <position position="296"/>
    </location>
    <ligand>
        <name>K(+)</name>
        <dbReference type="ChEBI" id="CHEBI:29103"/>
    </ligand>
</feature>
<gene>
    <name evidence="12" type="primary">rbsK</name>
    <name evidence="14" type="ORF">NP064_00880</name>
</gene>
<evidence type="ECO:0000256" key="1">
    <source>
        <dbReference type="ARBA" id="ARBA00005380"/>
    </source>
</evidence>
<evidence type="ECO:0000256" key="7">
    <source>
        <dbReference type="ARBA" id="ARBA00022777"/>
    </source>
</evidence>
<comment type="activity regulation">
    <text evidence="12">Activated by a monovalent cation that binds near, but not in, the active site. The most likely occupant of the site in vivo is potassium. Ion binding induces a conformational change that may alter substrate affinity.</text>
</comment>
<evidence type="ECO:0000256" key="12">
    <source>
        <dbReference type="HAMAP-Rule" id="MF_01987"/>
    </source>
</evidence>
<dbReference type="PANTHER" id="PTHR10584">
    <property type="entry name" value="SUGAR KINASE"/>
    <property type="match status" value="1"/>
</dbReference>
<comment type="function">
    <text evidence="12">Catalyzes the phosphorylation of ribose at O-5 in a reaction requiring ATP and magnesium. The resulting D-ribose-5-phosphate can then be used either for sythesis of nucleotides, histidine, and tryptophan, or as a component of the pentose phosphate pathway.</text>
</comment>
<evidence type="ECO:0000256" key="11">
    <source>
        <dbReference type="ARBA" id="ARBA00023277"/>
    </source>
</evidence>
<feature type="binding site" evidence="12">
    <location>
        <begin position="265"/>
        <end position="266"/>
    </location>
    <ligand>
        <name>ATP</name>
        <dbReference type="ChEBI" id="CHEBI:30616"/>
    </ligand>
</feature>
<dbReference type="SUPFAM" id="SSF53613">
    <property type="entry name" value="Ribokinase-like"/>
    <property type="match status" value="1"/>
</dbReference>
<dbReference type="EC" id="2.7.1.15" evidence="2 12"/>
<protein>
    <recommendedName>
        <fullName evidence="3 12">Ribokinase</fullName>
        <shortName evidence="12">RK</shortName>
        <ecNumber evidence="2 12">2.7.1.15</ecNumber>
    </recommendedName>
</protein>
<evidence type="ECO:0000256" key="9">
    <source>
        <dbReference type="ARBA" id="ARBA00022842"/>
    </source>
</evidence>
<keyword evidence="6 12" id="KW-0547">Nucleotide-binding</keyword>
<keyword evidence="4 12" id="KW-0808">Transferase</keyword>
<dbReference type="CDD" id="cd01174">
    <property type="entry name" value="ribokinase"/>
    <property type="match status" value="1"/>
</dbReference>
<keyword evidence="8 12" id="KW-0067">ATP-binding</keyword>
<comment type="catalytic activity">
    <reaction evidence="12">
        <text>D-ribose + ATP = D-ribose 5-phosphate + ADP + H(+)</text>
        <dbReference type="Rhea" id="RHEA:13697"/>
        <dbReference type="ChEBI" id="CHEBI:15378"/>
        <dbReference type="ChEBI" id="CHEBI:30616"/>
        <dbReference type="ChEBI" id="CHEBI:47013"/>
        <dbReference type="ChEBI" id="CHEBI:78346"/>
        <dbReference type="ChEBI" id="CHEBI:456216"/>
        <dbReference type="EC" id="2.7.1.15"/>
    </reaction>
</comment>
<feature type="binding site" evidence="12">
    <location>
        <position position="266"/>
    </location>
    <ligand>
        <name>substrate</name>
    </ligand>
</feature>
<keyword evidence="15" id="KW-1185">Reference proteome</keyword>
<feature type="binding site" evidence="12">
    <location>
        <begin position="51"/>
        <end position="55"/>
    </location>
    <ligand>
        <name>substrate</name>
    </ligand>
</feature>
<evidence type="ECO:0000256" key="8">
    <source>
        <dbReference type="ARBA" id="ARBA00022840"/>
    </source>
</evidence>
<dbReference type="PANTHER" id="PTHR10584:SF166">
    <property type="entry name" value="RIBOKINASE"/>
    <property type="match status" value="1"/>
</dbReference>
<evidence type="ECO:0000256" key="6">
    <source>
        <dbReference type="ARBA" id="ARBA00022741"/>
    </source>
</evidence>
<comment type="subunit">
    <text evidence="12">Homodimer.</text>
</comment>
<dbReference type="InterPro" id="IPR002173">
    <property type="entry name" value="Carboh/pur_kinase_PfkB_CS"/>
</dbReference>
<dbReference type="InterPro" id="IPR002139">
    <property type="entry name" value="Ribo/fructo_kinase"/>
</dbReference>
<keyword evidence="12" id="KW-0963">Cytoplasm</keyword>
<feature type="binding site" evidence="12">
    <location>
        <position position="151"/>
    </location>
    <ligand>
        <name>substrate</name>
    </ligand>
</feature>
<keyword evidence="10 12" id="KW-0630">Potassium</keyword>
<accession>A0ABY5KYC0</accession>
<dbReference type="EMBL" id="CP101988">
    <property type="protein sequence ID" value="UUI75515.1"/>
    <property type="molecule type" value="Genomic_DNA"/>
</dbReference>
<reference evidence="14 15" key="1">
    <citation type="submission" date="2022-07" db="EMBL/GenBank/DDBJ databases">
        <title>Novel species in genus cellulomonas.</title>
        <authorList>
            <person name="Ye L."/>
        </authorList>
    </citation>
    <scope>NUCLEOTIDE SEQUENCE [LARGE SCALE GENOMIC DNA]</scope>
    <source>
        <strain evidence="15">zg-Y338</strain>
    </source>
</reference>
<proteinExistence type="inferred from homology"/>
<dbReference type="HAMAP" id="MF_01987">
    <property type="entry name" value="Ribokinase"/>
    <property type="match status" value="1"/>
</dbReference>
<feature type="domain" description="Carbohydrate kinase PfkB" evidence="13">
    <location>
        <begin position="15"/>
        <end position="304"/>
    </location>
</feature>
<evidence type="ECO:0000256" key="2">
    <source>
        <dbReference type="ARBA" id="ARBA00012035"/>
    </source>
</evidence>
<feature type="binding site" evidence="12">
    <location>
        <position position="299"/>
    </location>
    <ligand>
        <name>K(+)</name>
        <dbReference type="ChEBI" id="CHEBI:29103"/>
    </ligand>
</feature>
<feature type="binding site" evidence="12">
    <location>
        <position position="195"/>
    </location>
    <ligand>
        <name>ATP</name>
        <dbReference type="ChEBI" id="CHEBI:30616"/>
    </ligand>
</feature>
<evidence type="ECO:0000259" key="13">
    <source>
        <dbReference type="Pfam" id="PF00294"/>
    </source>
</evidence>
<dbReference type="PRINTS" id="PR00990">
    <property type="entry name" value="RIBOKINASE"/>
</dbReference>
<feature type="binding site" evidence="12">
    <location>
        <begin position="229"/>
        <end position="234"/>
    </location>
    <ligand>
        <name>ATP</name>
        <dbReference type="ChEBI" id="CHEBI:30616"/>
    </ligand>
</feature>
<comment type="caution">
    <text evidence="12">Lacks conserved residue(s) required for the propagation of feature annotation.</text>
</comment>
<comment type="pathway">
    <text evidence="12">Carbohydrate metabolism; D-ribose degradation; D-ribose 5-phosphate from beta-D-ribopyranose: step 2/2.</text>
</comment>
<keyword evidence="11 12" id="KW-0119">Carbohydrate metabolism</keyword>
<evidence type="ECO:0000256" key="4">
    <source>
        <dbReference type="ARBA" id="ARBA00022679"/>
    </source>
</evidence>
<comment type="similarity">
    <text evidence="12">Belongs to the carbohydrate kinase PfkB family. Ribokinase subfamily.</text>
</comment>
<evidence type="ECO:0000256" key="10">
    <source>
        <dbReference type="ARBA" id="ARBA00022958"/>
    </source>
</evidence>
<dbReference type="PROSITE" id="PS00584">
    <property type="entry name" value="PFKB_KINASES_2"/>
    <property type="match status" value="1"/>
</dbReference>
<dbReference type="Pfam" id="PF00294">
    <property type="entry name" value="PfkB"/>
    <property type="match status" value="1"/>
</dbReference>
<feature type="binding site" evidence="12">
    <location>
        <position position="260"/>
    </location>
    <ligand>
        <name>K(+)</name>
        <dbReference type="ChEBI" id="CHEBI:29103"/>
    </ligand>
</feature>
<keyword evidence="7 12" id="KW-0418">Kinase</keyword>
<name>A0ABY5KYC0_9CELL</name>